<proteinExistence type="predicted"/>
<gene>
    <name evidence="1" type="ORF">OWV82_000061</name>
</gene>
<reference evidence="1 2" key="1">
    <citation type="journal article" date="2023" name="Science">
        <title>Complex scaffold remodeling in plant triterpene biosynthesis.</title>
        <authorList>
            <person name="De La Pena R."/>
            <person name="Hodgson H."/>
            <person name="Liu J.C."/>
            <person name="Stephenson M.J."/>
            <person name="Martin A.C."/>
            <person name="Owen C."/>
            <person name="Harkess A."/>
            <person name="Leebens-Mack J."/>
            <person name="Jimenez L.E."/>
            <person name="Osbourn A."/>
            <person name="Sattely E.S."/>
        </authorList>
    </citation>
    <scope>NUCLEOTIDE SEQUENCE [LARGE SCALE GENOMIC DNA]</scope>
    <source>
        <strain evidence="2">cv. JPN11</strain>
        <tissue evidence="1">Leaf</tissue>
    </source>
</reference>
<evidence type="ECO:0000313" key="1">
    <source>
        <dbReference type="EMBL" id="KAJ4726867.1"/>
    </source>
</evidence>
<sequence length="339" mass="38378">MEKLVSMWYKDQALPENYIFPPEKRPGKFTVPSCNTIPVVDLSKALDHNRSDLIQQILKAGREFGFFQVINHGVPEKLVIDTMDVFKEFFEMPAEDKASLYSDAPDKSCKLSTSNDNYLHEEIHLWRDKLRHPCHPLEECIQDWPEKPTRYREVVGAYTTEAKKLGSVILELISEGLGLDSGYFRDKLTQSFVLSVNYYPPCPDPSLTLGLSKHCDPGLITILLQGDVSGLQVLKDGEWIAVEPLPNAFVINVGYLLQIISNNKLKSAEHRAVTNSKNARMSAALFISPTGDSIIEPARALTDAENPPIYKSFQCKEFLTNYLSMKSRESMLELYMRQA</sequence>
<dbReference type="Proteomes" id="UP001164539">
    <property type="component" value="Chromosome 1"/>
</dbReference>
<accession>A0ACC1YTV4</accession>
<evidence type="ECO:0000313" key="2">
    <source>
        <dbReference type="Proteomes" id="UP001164539"/>
    </source>
</evidence>
<comment type="caution">
    <text evidence="1">The sequence shown here is derived from an EMBL/GenBank/DDBJ whole genome shotgun (WGS) entry which is preliminary data.</text>
</comment>
<keyword evidence="2" id="KW-1185">Reference proteome</keyword>
<protein>
    <submittedName>
        <fullName evidence="1">Hyoscyamine 6-dioxygenase-like</fullName>
    </submittedName>
</protein>
<organism evidence="1 2">
    <name type="scientific">Melia azedarach</name>
    <name type="common">Chinaberry tree</name>
    <dbReference type="NCBI Taxonomy" id="155640"/>
    <lineage>
        <taxon>Eukaryota</taxon>
        <taxon>Viridiplantae</taxon>
        <taxon>Streptophyta</taxon>
        <taxon>Embryophyta</taxon>
        <taxon>Tracheophyta</taxon>
        <taxon>Spermatophyta</taxon>
        <taxon>Magnoliopsida</taxon>
        <taxon>eudicotyledons</taxon>
        <taxon>Gunneridae</taxon>
        <taxon>Pentapetalae</taxon>
        <taxon>rosids</taxon>
        <taxon>malvids</taxon>
        <taxon>Sapindales</taxon>
        <taxon>Meliaceae</taxon>
        <taxon>Melia</taxon>
    </lineage>
</organism>
<dbReference type="EMBL" id="CM051394">
    <property type="protein sequence ID" value="KAJ4726867.1"/>
    <property type="molecule type" value="Genomic_DNA"/>
</dbReference>
<name>A0ACC1YTV4_MELAZ</name>